<proteinExistence type="inferred from homology"/>
<evidence type="ECO:0000256" key="1">
    <source>
        <dbReference type="ARBA" id="ARBA00009176"/>
    </source>
</evidence>
<dbReference type="SUPFAM" id="SSF53590">
    <property type="entry name" value="Nucleoside hydrolase"/>
    <property type="match status" value="1"/>
</dbReference>
<sequence>MAPNRIIIDTDPGVDDVLAMLLALSVNPDELEVAMISVTYGNVELQSCLKNAVALFHVLEKELAWRKENGKAENFGTLKTHKPIIAVGAEHPLEDDQLMADYFHGVDGLHGVHTEHPHLDAEDTWKSLFHKDSAALDHDPSPYSQYFTASKEPAHKEILRLLRESPKDTLTLIAVGPMTNFALAAAEDPETFLKAKEVLVMGGAVNVEGNITPVAEFNTYADTVATARVFALTSPSPKSTMPPLSQMRSSLPAYPEKLSRKLKLTLFPLDITTPHLLNKNYFTARVKPFVDAGSPLAVWVNHFLSGTFNKIDSLVGDGNEPGLSLHDPLTIWYAITQSDARWKGTPQLEDIRIETSGQWTRGMHVVDRRTRAKVGEAAVELELGASTTDDVDVLTLADAAGDDDGWLNVTKGNRINRIIASPGEDAFAEYLMKRFSTPDATWTRRTAAAALDADPAAQPPRLLHVTCASCAVHMGFYNTSIASVVLFKWQTTCAAASTPAETAQPTGADCLAATLLATLSRSGSSKSVIVPTIQAPPTPNDDDSDSTQQQQQQALHVWVLNSNITYASSLRPAAGPRSALKLLYKPIAVAQADAMLASFALDVQEVTFPAAVIAAAARGFEASALLLPAGERLFHGWRVALLDKPPATHDKTPTRVSKDITRPPTSPPPSSPDSVATSAATGDRTMPSLEAPRPVHAAGTPAHTPTQTGPRRGLPSHVTPDGLEANGAPSKTWEVCAHGQQHEVDPRRKRLGIVYTVLAGLFILAFTIVAAVLAGLCSK</sequence>
<comment type="similarity">
    <text evidence="1">Belongs to the IUNH family.</text>
</comment>
<dbReference type="InterPro" id="IPR019193">
    <property type="entry name" value="UBQ-conj_enz_E2-bd_prot"/>
</dbReference>
<feature type="region of interest" description="Disordered" evidence="4">
    <location>
        <begin position="531"/>
        <end position="552"/>
    </location>
</feature>
<evidence type="ECO:0000256" key="5">
    <source>
        <dbReference type="SAM" id="Phobius"/>
    </source>
</evidence>
<dbReference type="GO" id="GO:0006152">
    <property type="term" value="P:purine nucleoside catabolic process"/>
    <property type="evidence" value="ECO:0007669"/>
    <property type="project" value="TreeGrafter"/>
</dbReference>
<accession>A0A0G4NIH7</accession>
<dbReference type="InterPro" id="IPR023186">
    <property type="entry name" value="IUNH"/>
</dbReference>
<evidence type="ECO:0000259" key="6">
    <source>
        <dbReference type="Pfam" id="PF01156"/>
    </source>
</evidence>
<evidence type="ECO:0000313" key="8">
    <source>
        <dbReference type="Proteomes" id="UP000045706"/>
    </source>
</evidence>
<dbReference type="InterPro" id="IPR001910">
    <property type="entry name" value="Inosine/uridine_hydrolase_dom"/>
</dbReference>
<dbReference type="Pfam" id="PF09814">
    <property type="entry name" value="HECT_2"/>
    <property type="match status" value="1"/>
</dbReference>
<dbReference type="PANTHER" id="PTHR12304">
    <property type="entry name" value="INOSINE-URIDINE PREFERRING NUCLEOSIDE HYDROLASE"/>
    <property type="match status" value="1"/>
</dbReference>
<reference evidence="8" key="1">
    <citation type="submission" date="2015-05" db="EMBL/GenBank/DDBJ databases">
        <authorList>
            <person name="Fogelqvist Johan"/>
        </authorList>
    </citation>
    <scope>NUCLEOTIDE SEQUENCE [LARGE SCALE GENOMIC DNA]</scope>
</reference>
<evidence type="ECO:0000256" key="3">
    <source>
        <dbReference type="ARBA" id="ARBA00023295"/>
    </source>
</evidence>
<dbReference type="GO" id="GO:0005829">
    <property type="term" value="C:cytosol"/>
    <property type="evidence" value="ECO:0007669"/>
    <property type="project" value="TreeGrafter"/>
</dbReference>
<dbReference type="AlphaFoldDB" id="A0A0G4NIH7"/>
<evidence type="ECO:0000256" key="2">
    <source>
        <dbReference type="ARBA" id="ARBA00022801"/>
    </source>
</evidence>
<dbReference type="InterPro" id="IPR036452">
    <property type="entry name" value="Ribo_hydro-like"/>
</dbReference>
<feature type="region of interest" description="Disordered" evidence="4">
    <location>
        <begin position="644"/>
        <end position="729"/>
    </location>
</feature>
<feature type="domain" description="Inosine/uridine-preferring nucleoside hydrolase" evidence="6">
    <location>
        <begin position="6"/>
        <end position="373"/>
    </location>
</feature>
<feature type="compositionally biased region" description="Basic and acidic residues" evidence="4">
    <location>
        <begin position="646"/>
        <end position="661"/>
    </location>
</feature>
<dbReference type="Gene3D" id="3.90.245.10">
    <property type="entry name" value="Ribonucleoside hydrolase-like"/>
    <property type="match status" value="1"/>
</dbReference>
<name>A0A0G4NIH7_VERLO</name>
<keyword evidence="5" id="KW-0472">Membrane</keyword>
<keyword evidence="3" id="KW-0326">Glycosidase</keyword>
<keyword evidence="2" id="KW-0378">Hydrolase</keyword>
<keyword evidence="5" id="KW-1133">Transmembrane helix</keyword>
<keyword evidence="5" id="KW-0812">Transmembrane</keyword>
<protein>
    <recommendedName>
        <fullName evidence="6">Inosine/uridine-preferring nucleoside hydrolase domain-containing protein</fullName>
    </recommendedName>
</protein>
<evidence type="ECO:0000313" key="7">
    <source>
        <dbReference type="EMBL" id="CRK46196.1"/>
    </source>
</evidence>
<dbReference type="Pfam" id="PF01156">
    <property type="entry name" value="IU_nuc_hydro"/>
    <property type="match status" value="1"/>
</dbReference>
<dbReference type="Proteomes" id="UP000045706">
    <property type="component" value="Unassembled WGS sequence"/>
</dbReference>
<dbReference type="FunFam" id="3.90.245.10:FF:000006">
    <property type="entry name" value="Inosine-uridine preferring nucleoside hydrolase"/>
    <property type="match status" value="1"/>
</dbReference>
<organism evidence="7 8">
    <name type="scientific">Verticillium longisporum</name>
    <name type="common">Verticillium dahliae var. longisporum</name>
    <dbReference type="NCBI Taxonomy" id="100787"/>
    <lineage>
        <taxon>Eukaryota</taxon>
        <taxon>Fungi</taxon>
        <taxon>Dikarya</taxon>
        <taxon>Ascomycota</taxon>
        <taxon>Pezizomycotina</taxon>
        <taxon>Sordariomycetes</taxon>
        <taxon>Hypocreomycetidae</taxon>
        <taxon>Glomerellales</taxon>
        <taxon>Plectosphaerellaceae</taxon>
        <taxon>Verticillium</taxon>
    </lineage>
</organism>
<dbReference type="PANTHER" id="PTHR12304:SF56">
    <property type="entry name" value="HYDROLASE, PUTATIVE (AFU_ORTHOLOGUE AFUA_1G11790)-RELATED"/>
    <property type="match status" value="1"/>
</dbReference>
<gene>
    <name evidence="7" type="ORF">BN1723_006927</name>
</gene>
<feature type="compositionally biased region" description="Low complexity" evidence="4">
    <location>
        <begin position="672"/>
        <end position="681"/>
    </location>
</feature>
<dbReference type="EMBL" id="CVQI01035384">
    <property type="protein sequence ID" value="CRK46196.1"/>
    <property type="molecule type" value="Genomic_DNA"/>
</dbReference>
<feature type="transmembrane region" description="Helical" evidence="5">
    <location>
        <begin position="753"/>
        <end position="776"/>
    </location>
</feature>
<dbReference type="GO" id="GO:0008477">
    <property type="term" value="F:purine nucleosidase activity"/>
    <property type="evidence" value="ECO:0007669"/>
    <property type="project" value="TreeGrafter"/>
</dbReference>
<evidence type="ECO:0000256" key="4">
    <source>
        <dbReference type="SAM" id="MobiDB-lite"/>
    </source>
</evidence>